<gene>
    <name evidence="2" type="ORF">MMH89_00460</name>
</gene>
<keyword evidence="3" id="KW-1185">Reference proteome</keyword>
<dbReference type="Proteomes" id="UP001055955">
    <property type="component" value="Chromosome"/>
</dbReference>
<sequence>MPTTKEIQKAEKIEILEHFDTFKIHGAQKSVHHLSFLKDRASLIKKYFGIFGGTGLKLTYSFGEKGASVGEYLSESVLKDCLTTVLNCMNAYNFGGNAASLRLEGTQEEALLAYLPTYAQQPFEGSLKSFARRGVKLDMPEGKFQGGFFHGKNVLDAKGITPFLAAPASLIGPMLWEQEGKPSLQIIAIHAPDFRDHTAGNANKDATNDHTKVQQMTQMVRYQLAAVIEAHLVKLDKCKEAAVRNKLVLPILGCGAFLGNEKWYAQQYYLVLKSYEKPLNDLKTEVFFPWAQGTSFKTHFEAIVKDATKIDNYYLPYRASVEKGAVDTHSVSDDSRRALVDHFTKLLTDRPDLKYPYIDPNCGHAEALDKMKAKVVTPIKKAANPIAVDSSPRDNRSWLLRVWHAIVFGIKRLFGGGSVKEQTQQWLKEHQPRPSGSLSKRQAKPVAVSHSTSSTSKGHKLAIK</sequence>
<evidence type="ECO:0000256" key="1">
    <source>
        <dbReference type="SAM" id="MobiDB-lite"/>
    </source>
</evidence>
<reference evidence="2 3" key="1">
    <citation type="journal article" date="2022" name="Nat. Microbiol.">
        <title>The microbiome of a bacterivorous marine choanoflagellate contains a resource-demanding obligate bacterial associate.</title>
        <authorList>
            <person name="Needham D.M."/>
            <person name="Poirier C."/>
            <person name="Bachy C."/>
            <person name="George E.E."/>
            <person name="Wilken S."/>
            <person name="Yung C.C.M."/>
            <person name="Limardo A.J."/>
            <person name="Morando M."/>
            <person name="Sudek L."/>
            <person name="Malmstrom R.R."/>
            <person name="Keeling P.J."/>
            <person name="Santoro A.E."/>
            <person name="Worden A.Z."/>
        </authorList>
    </citation>
    <scope>NUCLEOTIDE SEQUENCE [LARGE SCALE GENOMIC DNA]</scope>
    <source>
        <strain evidence="2 3">Comchoano-1</strain>
    </source>
</reference>
<dbReference type="EMBL" id="CP092900">
    <property type="protein sequence ID" value="UTC24638.1"/>
    <property type="molecule type" value="Genomic_DNA"/>
</dbReference>
<evidence type="ECO:0000313" key="3">
    <source>
        <dbReference type="Proteomes" id="UP001055955"/>
    </source>
</evidence>
<evidence type="ECO:0000313" key="2">
    <source>
        <dbReference type="EMBL" id="UTC24638.1"/>
    </source>
</evidence>
<dbReference type="RefSeq" id="WP_258568423.1">
    <property type="nucleotide sequence ID" value="NZ_CP092900.1"/>
</dbReference>
<feature type="region of interest" description="Disordered" evidence="1">
    <location>
        <begin position="424"/>
        <end position="464"/>
    </location>
</feature>
<organism evidence="2 3">
    <name type="scientific">Candidatus Comchoanobacter bicostacola</name>
    <dbReference type="NCBI Taxonomy" id="2919598"/>
    <lineage>
        <taxon>Bacteria</taxon>
        <taxon>Pseudomonadati</taxon>
        <taxon>Pseudomonadota</taxon>
        <taxon>Gammaproteobacteria</taxon>
        <taxon>Candidatus Comchoanobacterales</taxon>
        <taxon>Candidatus Comchoanobacteraceae</taxon>
        <taxon>Candidatus Comchoanobacter</taxon>
    </lineage>
</organism>
<name>A0ABY5DKY7_9GAMM</name>
<proteinExistence type="predicted"/>
<protein>
    <submittedName>
        <fullName evidence="2">Uncharacterized protein</fullName>
    </submittedName>
</protein>
<accession>A0ABY5DKY7</accession>